<evidence type="ECO:0000313" key="2">
    <source>
        <dbReference type="Proteomes" id="UP000266188"/>
    </source>
</evidence>
<gene>
    <name evidence="1" type="ORF">PHISCL_08723</name>
</gene>
<name>A0A3A2Z7R7_9EURO</name>
<accession>A0A3A2Z7R7</accession>
<organism evidence="1 2">
    <name type="scientific">Aspergillus sclerotialis</name>
    <dbReference type="NCBI Taxonomy" id="2070753"/>
    <lineage>
        <taxon>Eukaryota</taxon>
        <taxon>Fungi</taxon>
        <taxon>Dikarya</taxon>
        <taxon>Ascomycota</taxon>
        <taxon>Pezizomycotina</taxon>
        <taxon>Eurotiomycetes</taxon>
        <taxon>Eurotiomycetidae</taxon>
        <taxon>Eurotiales</taxon>
        <taxon>Aspergillaceae</taxon>
        <taxon>Aspergillus</taxon>
        <taxon>Aspergillus subgen. Polypaecilum</taxon>
    </lineage>
</organism>
<reference evidence="2" key="1">
    <citation type="submission" date="2017-02" db="EMBL/GenBank/DDBJ databases">
        <authorList>
            <person name="Tafer H."/>
            <person name="Lopandic K."/>
        </authorList>
    </citation>
    <scope>NUCLEOTIDE SEQUENCE [LARGE SCALE GENOMIC DNA]</scope>
    <source>
        <strain evidence="2">CBS 366.77</strain>
    </source>
</reference>
<proteinExistence type="predicted"/>
<dbReference type="Proteomes" id="UP000266188">
    <property type="component" value="Unassembled WGS sequence"/>
</dbReference>
<dbReference type="AlphaFoldDB" id="A0A3A2Z7R7"/>
<dbReference type="EMBL" id="MVGC01000471">
    <property type="protein sequence ID" value="RJE18936.1"/>
    <property type="molecule type" value="Genomic_DNA"/>
</dbReference>
<protein>
    <submittedName>
        <fullName evidence="1">Uncharacterized protein</fullName>
    </submittedName>
</protein>
<sequence length="164" mass="18386">MAASQKKETAAKKRLRQLEKAASKFFQLLNETPVLNKTIEGFGESEVGIIGGSAVPYIPTGLVPIENLRPNVLPYIGQVDLIAFKASCCGRRADWRNEEDARDAFSLIKTIAPDGRIIQLKPHQAKPIHNRLEALAFFSKEPEDRWMNSFEIVLGLDWALKIEL</sequence>
<comment type="caution">
    <text evidence="1">The sequence shown here is derived from an EMBL/GenBank/DDBJ whole genome shotgun (WGS) entry which is preliminary data.</text>
</comment>
<dbReference type="OrthoDB" id="5421247at2759"/>
<keyword evidence="2" id="KW-1185">Reference proteome</keyword>
<evidence type="ECO:0000313" key="1">
    <source>
        <dbReference type="EMBL" id="RJE18936.1"/>
    </source>
</evidence>